<proteinExistence type="predicted"/>
<name>X0WXM6_9ZZZZ</name>
<protein>
    <submittedName>
        <fullName evidence="1">Uncharacterized protein</fullName>
    </submittedName>
</protein>
<feature type="non-terminal residue" evidence="1">
    <location>
        <position position="47"/>
    </location>
</feature>
<dbReference type="EMBL" id="BARS01048338">
    <property type="protein sequence ID" value="GAG35450.1"/>
    <property type="molecule type" value="Genomic_DNA"/>
</dbReference>
<gene>
    <name evidence="1" type="ORF">S01H1_72470</name>
</gene>
<accession>X0WXM6</accession>
<sequence length="47" mass="5209">MMTELVEQADILITTEEDTKRVFGITAASYEEVAQTLAKCFQLEAVA</sequence>
<reference evidence="1" key="1">
    <citation type="journal article" date="2014" name="Front. Microbiol.">
        <title>High frequency of phylogenetically diverse reductive dehalogenase-homologous genes in deep subseafloor sedimentary metagenomes.</title>
        <authorList>
            <person name="Kawai M."/>
            <person name="Futagami T."/>
            <person name="Toyoda A."/>
            <person name="Takaki Y."/>
            <person name="Nishi S."/>
            <person name="Hori S."/>
            <person name="Arai W."/>
            <person name="Tsubouchi T."/>
            <person name="Morono Y."/>
            <person name="Uchiyama I."/>
            <person name="Ito T."/>
            <person name="Fujiyama A."/>
            <person name="Inagaki F."/>
            <person name="Takami H."/>
        </authorList>
    </citation>
    <scope>NUCLEOTIDE SEQUENCE</scope>
    <source>
        <strain evidence="1">Expedition CK06-06</strain>
    </source>
</reference>
<comment type="caution">
    <text evidence="1">The sequence shown here is derived from an EMBL/GenBank/DDBJ whole genome shotgun (WGS) entry which is preliminary data.</text>
</comment>
<dbReference type="AlphaFoldDB" id="X0WXM6"/>
<evidence type="ECO:0000313" key="1">
    <source>
        <dbReference type="EMBL" id="GAG35450.1"/>
    </source>
</evidence>
<organism evidence="1">
    <name type="scientific">marine sediment metagenome</name>
    <dbReference type="NCBI Taxonomy" id="412755"/>
    <lineage>
        <taxon>unclassified sequences</taxon>
        <taxon>metagenomes</taxon>
        <taxon>ecological metagenomes</taxon>
    </lineage>
</organism>